<accession>A0A242A9H5</accession>
<gene>
    <name evidence="2" type="ORF">A5886_002640</name>
</gene>
<proteinExistence type="predicted"/>
<dbReference type="Proteomes" id="UP000195043">
    <property type="component" value="Unassembled WGS sequence"/>
</dbReference>
<dbReference type="EMBL" id="NGKU01000001">
    <property type="protein sequence ID" value="OTN77540.1"/>
    <property type="molecule type" value="Genomic_DNA"/>
</dbReference>
<dbReference type="RefSeq" id="WP_086275551.1">
    <property type="nucleotide sequence ID" value="NZ_NGKU01000001.1"/>
</dbReference>
<keyword evidence="1" id="KW-1133">Transmembrane helix</keyword>
<name>A0A242A9H5_9ENTE</name>
<comment type="caution">
    <text evidence="2">The sequence shown here is derived from an EMBL/GenBank/DDBJ whole genome shotgun (WGS) entry which is preliminary data.</text>
</comment>
<dbReference type="AlphaFoldDB" id="A0A242A9H5"/>
<dbReference type="OrthoDB" id="2361332at2"/>
<keyword evidence="1" id="KW-0472">Membrane</keyword>
<evidence type="ECO:0000313" key="2">
    <source>
        <dbReference type="EMBL" id="OTN77540.1"/>
    </source>
</evidence>
<evidence type="ECO:0000256" key="1">
    <source>
        <dbReference type="SAM" id="Phobius"/>
    </source>
</evidence>
<sequence length="185" mass="21267">MTIEDKQLAAIVKKARCKNNRKHILTVLLMLILFVGAPLTLYLRYYNYGPFQGNKVVGVPDNHLVQSENDNGLSSLLFDYGSHLTFNTNATSMTVYIDTYHFGERVGHDLTQYDYPTADEEFPLPFGGVLSIENDQIEIQKKQDIPLLYLANGNDLKIYEDFENNIAQDNLQTLERVFYIYMIVE</sequence>
<organism evidence="2 3">
    <name type="scientific">Candidatus Enterococcus testudinis</name>
    <dbReference type="NCBI Taxonomy" id="1834191"/>
    <lineage>
        <taxon>Bacteria</taxon>
        <taxon>Bacillati</taxon>
        <taxon>Bacillota</taxon>
        <taxon>Bacilli</taxon>
        <taxon>Lactobacillales</taxon>
        <taxon>Enterococcaceae</taxon>
        <taxon>Enterococcus</taxon>
    </lineage>
</organism>
<keyword evidence="1" id="KW-0812">Transmembrane</keyword>
<evidence type="ECO:0000313" key="3">
    <source>
        <dbReference type="Proteomes" id="UP000195043"/>
    </source>
</evidence>
<protein>
    <submittedName>
        <fullName evidence="2">Uncharacterized protein</fullName>
    </submittedName>
</protein>
<keyword evidence="3" id="KW-1185">Reference proteome</keyword>
<feature type="transmembrane region" description="Helical" evidence="1">
    <location>
        <begin position="24"/>
        <end position="45"/>
    </location>
</feature>
<reference evidence="2 3" key="1">
    <citation type="submission" date="2017-05" db="EMBL/GenBank/DDBJ databases">
        <title>The Genome Sequence of Enterococcus sp. 8G7_MSG3316.</title>
        <authorList>
            <consortium name="The Broad Institute Genomics Platform"/>
            <consortium name="The Broad Institute Genomic Center for Infectious Diseases"/>
            <person name="Earl A."/>
            <person name="Manson A."/>
            <person name="Schwartman J."/>
            <person name="Gilmore M."/>
            <person name="Abouelleil A."/>
            <person name="Cao P."/>
            <person name="Chapman S."/>
            <person name="Cusick C."/>
            <person name="Shea T."/>
            <person name="Young S."/>
            <person name="Neafsey D."/>
            <person name="Nusbaum C."/>
            <person name="Birren B."/>
        </authorList>
    </citation>
    <scope>NUCLEOTIDE SEQUENCE [LARGE SCALE GENOMIC DNA]</scope>
    <source>
        <strain evidence="2 3">8G7_MSG3316</strain>
    </source>
</reference>